<dbReference type="PROSITE" id="PS00154">
    <property type="entry name" value="ATPASE_E1_E2"/>
    <property type="match status" value="1"/>
</dbReference>
<dbReference type="InterPro" id="IPR001757">
    <property type="entry name" value="P_typ_ATPase"/>
</dbReference>
<dbReference type="SUPFAM" id="SSF81665">
    <property type="entry name" value="Calcium ATPase, transmembrane domain M"/>
    <property type="match status" value="1"/>
</dbReference>
<accession>A0A432MCI8</accession>
<keyword evidence="5 12" id="KW-0547">Nucleotide-binding</keyword>
<keyword evidence="3 12" id="KW-0812">Transmembrane</keyword>
<dbReference type="InterPro" id="IPR059000">
    <property type="entry name" value="ATPase_P-type_domA"/>
</dbReference>
<dbReference type="Pfam" id="PF00702">
    <property type="entry name" value="Hydrolase"/>
    <property type="match status" value="1"/>
</dbReference>
<dbReference type="GO" id="GO:0016463">
    <property type="term" value="F:P-type zinc transporter activity"/>
    <property type="evidence" value="ECO:0007669"/>
    <property type="project" value="UniProtKB-EC"/>
</dbReference>
<dbReference type="InterPro" id="IPR008250">
    <property type="entry name" value="ATPase_P-typ_transduc_dom_A_sf"/>
</dbReference>
<feature type="transmembrane region" description="Helical" evidence="12">
    <location>
        <begin position="366"/>
        <end position="395"/>
    </location>
</feature>
<evidence type="ECO:0000256" key="6">
    <source>
        <dbReference type="ARBA" id="ARBA00022840"/>
    </source>
</evidence>
<evidence type="ECO:0000313" key="15">
    <source>
        <dbReference type="Proteomes" id="UP000280296"/>
    </source>
</evidence>
<dbReference type="SUPFAM" id="SSF81653">
    <property type="entry name" value="Calcium ATPase, transduction domain A"/>
    <property type="match status" value="1"/>
</dbReference>
<dbReference type="OrthoDB" id="211392at2"/>
<dbReference type="NCBIfam" id="TIGR01512">
    <property type="entry name" value="ATPase-IB2_Cd"/>
    <property type="match status" value="1"/>
</dbReference>
<evidence type="ECO:0000256" key="10">
    <source>
        <dbReference type="ARBA" id="ARBA00039097"/>
    </source>
</evidence>
<protein>
    <recommendedName>
        <fullName evidence="10">P-type Zn(2+) transporter</fullName>
        <ecNumber evidence="10">7.2.2.12</ecNumber>
    </recommendedName>
</protein>
<dbReference type="SFLD" id="SFLDG00002">
    <property type="entry name" value="C1.7:_P-type_atpase_like"/>
    <property type="match status" value="1"/>
</dbReference>
<dbReference type="PANTHER" id="PTHR48085:SF5">
    <property type="entry name" value="CADMIUM_ZINC-TRANSPORTING ATPASE HMA4-RELATED"/>
    <property type="match status" value="1"/>
</dbReference>
<dbReference type="PROSITE" id="PS50846">
    <property type="entry name" value="HMA_2"/>
    <property type="match status" value="1"/>
</dbReference>
<dbReference type="NCBIfam" id="TIGR01494">
    <property type="entry name" value="ATPase_P-type"/>
    <property type="match status" value="2"/>
</dbReference>
<feature type="transmembrane region" description="Helical" evidence="12">
    <location>
        <begin position="680"/>
        <end position="705"/>
    </location>
</feature>
<dbReference type="Gene3D" id="3.30.70.100">
    <property type="match status" value="1"/>
</dbReference>
<dbReference type="PRINTS" id="PR00941">
    <property type="entry name" value="CDATPASE"/>
</dbReference>
<dbReference type="GO" id="GO:0005524">
    <property type="term" value="F:ATP binding"/>
    <property type="evidence" value="ECO:0007669"/>
    <property type="project" value="UniProtKB-UniRule"/>
</dbReference>
<dbReference type="FunFam" id="2.70.150.10:FF:000002">
    <property type="entry name" value="Copper-transporting ATPase 1, putative"/>
    <property type="match status" value="1"/>
</dbReference>
<dbReference type="InterPro" id="IPR036163">
    <property type="entry name" value="HMA_dom_sf"/>
</dbReference>
<keyword evidence="12" id="KW-1003">Cell membrane</keyword>
<gene>
    <name evidence="14" type="primary">cadA</name>
    <name evidence="14" type="ORF">TsocGM_24260</name>
</gene>
<evidence type="ECO:0000313" key="14">
    <source>
        <dbReference type="EMBL" id="RUL81926.1"/>
    </source>
</evidence>
<dbReference type="GO" id="GO:0016887">
    <property type="term" value="F:ATP hydrolysis activity"/>
    <property type="evidence" value="ECO:0007669"/>
    <property type="project" value="InterPro"/>
</dbReference>
<evidence type="ECO:0000256" key="5">
    <source>
        <dbReference type="ARBA" id="ARBA00022741"/>
    </source>
</evidence>
<evidence type="ECO:0000256" key="9">
    <source>
        <dbReference type="ARBA" id="ARBA00023136"/>
    </source>
</evidence>
<dbReference type="Gene3D" id="2.70.150.10">
    <property type="entry name" value="Calcium-transporting ATPase, cytoplasmic transduction domain A"/>
    <property type="match status" value="1"/>
</dbReference>
<keyword evidence="7" id="KW-1278">Translocase</keyword>
<dbReference type="SFLD" id="SFLDS00003">
    <property type="entry name" value="Haloacid_Dehalogenase"/>
    <property type="match status" value="1"/>
</dbReference>
<evidence type="ECO:0000259" key="13">
    <source>
        <dbReference type="PROSITE" id="PS50846"/>
    </source>
</evidence>
<comment type="caution">
    <text evidence="14">The sequence shown here is derived from an EMBL/GenBank/DDBJ whole genome shotgun (WGS) entry which is preliminary data.</text>
</comment>
<dbReference type="GO" id="GO:0015086">
    <property type="term" value="F:cadmium ion transmembrane transporter activity"/>
    <property type="evidence" value="ECO:0007669"/>
    <property type="project" value="TreeGrafter"/>
</dbReference>
<dbReference type="InterPro" id="IPR023299">
    <property type="entry name" value="ATPase_P-typ_cyto_dom_N"/>
</dbReference>
<dbReference type="PRINTS" id="PR00119">
    <property type="entry name" value="CATATPASE"/>
</dbReference>
<comment type="similarity">
    <text evidence="2 12">Belongs to the cation transport ATPase (P-type) (TC 3.A.3) family. Type IB subfamily.</text>
</comment>
<evidence type="ECO:0000256" key="11">
    <source>
        <dbReference type="ARBA" id="ARBA00047308"/>
    </source>
</evidence>
<feature type="transmembrane region" description="Helical" evidence="12">
    <location>
        <begin position="97"/>
        <end position="116"/>
    </location>
</feature>
<dbReference type="RefSeq" id="WP_126728047.1">
    <property type="nucleotide sequence ID" value="NZ_RYZH01000080.1"/>
</dbReference>
<dbReference type="InterPro" id="IPR006121">
    <property type="entry name" value="HMA_dom"/>
</dbReference>
<dbReference type="InterPro" id="IPR023298">
    <property type="entry name" value="ATPase_P-typ_TM_dom_sf"/>
</dbReference>
<dbReference type="CDD" id="cd00371">
    <property type="entry name" value="HMA"/>
    <property type="match status" value="1"/>
</dbReference>
<evidence type="ECO:0000256" key="12">
    <source>
        <dbReference type="RuleBase" id="RU362081"/>
    </source>
</evidence>
<sequence>MERLARCTLRVEGLDCPGEVPPIRSALDGRPGVIELAFDPQEGRVSVGFDPMVTDPIALAGLVTRGAGMRAEPVAEEPPIARGGGDEETWRVLAGRWGAATASGTALAVGAAADWSGWLRGGSDPGGAVGWVAIGGYAAAIVAGAVELLPKGWRGLRRGHLGIHLLMSLAIAGAVALGEWGEAATVAFLFGLAEALEAQSLSRAKRAVRSLLEVAPETAERIGPDGAIRVVPADSLCPGDRVRVRPGERVPIDGRVAAGRSAVDQKAITGESVPVAKEEGDEVFAGTVNGDGALEVEATRPLGDSVVARTTALVRQAQSRRMPMERSIERFASAYTPMAVALAVLLMVGPPLAIQAAGGSADWRDWFLRGLVVLVVACPCALVIGTPVAVVSALASSSRSGVLVKGGQSLEAMGRLRVLAFDKTGTLTRGEPSVVEVVPTPSGCPTRMLQVAAALGDLGGHVLGRAIARHARALRIAVPEAEDYHSHPGLGAVGTVEATRYHIGSHRYIDEVGLCDDAFHASIGLAERGPGTSVALSDSGGPLGWIRLADRPRPEAAEVLAELASLRLRTVMLTGDNAPTAAATAAELGLADHRAGLLPADKARAVAELDRELGPTGMVGDGVNDAPALAEARVSVALGGISSAVALEAADVVLMADDLRALPWLVRHSRRTLRVIRQNIALAVGVKLLVLALAAAGLATLWMAIAADVGTTLVVVANALRLLRPVDGPGSAAGRAQGA</sequence>
<dbReference type="SFLD" id="SFLDF00027">
    <property type="entry name" value="p-type_atpase"/>
    <property type="match status" value="1"/>
</dbReference>
<keyword evidence="4 12" id="KW-0479">Metal-binding</keyword>
<comment type="subcellular location">
    <subcellularLocation>
        <location evidence="12">Cell membrane</location>
    </subcellularLocation>
    <subcellularLocation>
        <location evidence="1">Membrane</location>
        <topology evidence="1">Multi-pass membrane protein</topology>
    </subcellularLocation>
</comment>
<evidence type="ECO:0000256" key="7">
    <source>
        <dbReference type="ARBA" id="ARBA00022967"/>
    </source>
</evidence>
<dbReference type="EMBL" id="RYZH01000080">
    <property type="protein sequence ID" value="RUL81926.1"/>
    <property type="molecule type" value="Genomic_DNA"/>
</dbReference>
<proteinExistence type="inferred from homology"/>
<dbReference type="SUPFAM" id="SSF56784">
    <property type="entry name" value="HAD-like"/>
    <property type="match status" value="1"/>
</dbReference>
<dbReference type="Gene3D" id="3.40.1110.10">
    <property type="entry name" value="Calcium-transporting ATPase, cytoplasmic domain N"/>
    <property type="match status" value="1"/>
</dbReference>
<dbReference type="SUPFAM" id="SSF55008">
    <property type="entry name" value="HMA, heavy metal-associated domain"/>
    <property type="match status" value="1"/>
</dbReference>
<keyword evidence="9 12" id="KW-0472">Membrane</keyword>
<dbReference type="InterPro" id="IPR027256">
    <property type="entry name" value="P-typ_ATPase_IB"/>
</dbReference>
<organism evidence="14 15">
    <name type="scientific">Tautonia sociabilis</name>
    <dbReference type="NCBI Taxonomy" id="2080755"/>
    <lineage>
        <taxon>Bacteria</taxon>
        <taxon>Pseudomonadati</taxon>
        <taxon>Planctomycetota</taxon>
        <taxon>Planctomycetia</taxon>
        <taxon>Isosphaerales</taxon>
        <taxon>Isosphaeraceae</taxon>
        <taxon>Tautonia</taxon>
    </lineage>
</organism>
<feature type="domain" description="HMA" evidence="13">
    <location>
        <begin position="5"/>
        <end position="72"/>
    </location>
</feature>
<comment type="catalytic activity">
    <reaction evidence="11">
        <text>Zn(2+)(in) + ATP + H2O = Zn(2+)(out) + ADP + phosphate + H(+)</text>
        <dbReference type="Rhea" id="RHEA:20621"/>
        <dbReference type="ChEBI" id="CHEBI:15377"/>
        <dbReference type="ChEBI" id="CHEBI:15378"/>
        <dbReference type="ChEBI" id="CHEBI:29105"/>
        <dbReference type="ChEBI" id="CHEBI:30616"/>
        <dbReference type="ChEBI" id="CHEBI:43474"/>
        <dbReference type="ChEBI" id="CHEBI:456216"/>
        <dbReference type="EC" id="7.2.2.12"/>
    </reaction>
</comment>
<dbReference type="GO" id="GO:0046872">
    <property type="term" value="F:metal ion binding"/>
    <property type="evidence" value="ECO:0007669"/>
    <property type="project" value="UniProtKB-KW"/>
</dbReference>
<reference evidence="14 15" key="1">
    <citation type="submission" date="2018-12" db="EMBL/GenBank/DDBJ databases">
        <authorList>
            <person name="Toschakov S.V."/>
        </authorList>
    </citation>
    <scope>NUCLEOTIDE SEQUENCE [LARGE SCALE GENOMIC DNA]</scope>
    <source>
        <strain evidence="14 15">GM2012</strain>
    </source>
</reference>
<reference evidence="14 15" key="2">
    <citation type="submission" date="2019-01" db="EMBL/GenBank/DDBJ databases">
        <title>Tautonia sociabilis, a novel thermotolerant planctomycete of Isosphaeraceae family, isolated from a 4000 m deep subterranean habitat.</title>
        <authorList>
            <person name="Kovaleva O.L."/>
            <person name="Elcheninov A.G."/>
            <person name="Van Heerden E."/>
            <person name="Toshchakov S.V."/>
            <person name="Novikov A."/>
            <person name="Bonch-Osmolovskaya E.A."/>
            <person name="Kublanov I.V."/>
        </authorList>
    </citation>
    <scope>NUCLEOTIDE SEQUENCE [LARGE SCALE GENOMIC DNA]</scope>
    <source>
        <strain evidence="14 15">GM2012</strain>
    </source>
</reference>
<dbReference type="InterPro" id="IPR018303">
    <property type="entry name" value="ATPase_P-typ_P_site"/>
</dbReference>
<dbReference type="EC" id="7.2.2.12" evidence="10"/>
<name>A0A432MCI8_9BACT</name>
<dbReference type="Proteomes" id="UP000280296">
    <property type="component" value="Unassembled WGS sequence"/>
</dbReference>
<dbReference type="Pfam" id="PF00122">
    <property type="entry name" value="E1-E2_ATPase"/>
    <property type="match status" value="1"/>
</dbReference>
<keyword evidence="15" id="KW-1185">Reference proteome</keyword>
<feature type="transmembrane region" description="Helical" evidence="12">
    <location>
        <begin position="331"/>
        <end position="354"/>
    </location>
</feature>
<dbReference type="NCBIfam" id="TIGR01525">
    <property type="entry name" value="ATPase-IB_hvy"/>
    <property type="match status" value="1"/>
</dbReference>
<dbReference type="GO" id="GO:0005886">
    <property type="term" value="C:plasma membrane"/>
    <property type="evidence" value="ECO:0007669"/>
    <property type="project" value="UniProtKB-SubCell"/>
</dbReference>
<evidence type="ECO:0000256" key="4">
    <source>
        <dbReference type="ARBA" id="ARBA00022723"/>
    </source>
</evidence>
<keyword evidence="6 12" id="KW-0067">ATP-binding</keyword>
<dbReference type="AlphaFoldDB" id="A0A432MCI8"/>
<dbReference type="InterPro" id="IPR051014">
    <property type="entry name" value="Cation_Transport_ATPase_IB"/>
</dbReference>
<evidence type="ECO:0000256" key="2">
    <source>
        <dbReference type="ARBA" id="ARBA00006024"/>
    </source>
</evidence>
<dbReference type="InterPro" id="IPR036412">
    <property type="entry name" value="HAD-like_sf"/>
</dbReference>
<dbReference type="InterPro" id="IPR044492">
    <property type="entry name" value="P_typ_ATPase_HD_dom"/>
</dbReference>
<evidence type="ECO:0000256" key="8">
    <source>
        <dbReference type="ARBA" id="ARBA00022989"/>
    </source>
</evidence>
<feature type="transmembrane region" description="Helical" evidence="12">
    <location>
        <begin position="128"/>
        <end position="149"/>
    </location>
</feature>
<evidence type="ECO:0000256" key="1">
    <source>
        <dbReference type="ARBA" id="ARBA00004141"/>
    </source>
</evidence>
<keyword evidence="8 12" id="KW-1133">Transmembrane helix</keyword>
<evidence type="ECO:0000256" key="3">
    <source>
        <dbReference type="ARBA" id="ARBA00022692"/>
    </source>
</evidence>
<dbReference type="InterPro" id="IPR023214">
    <property type="entry name" value="HAD_sf"/>
</dbReference>
<dbReference type="PANTHER" id="PTHR48085">
    <property type="entry name" value="CADMIUM/ZINC-TRANSPORTING ATPASE HMA2-RELATED"/>
    <property type="match status" value="1"/>
</dbReference>
<keyword evidence="14" id="KW-0378">Hydrolase</keyword>
<dbReference type="Gene3D" id="3.40.50.1000">
    <property type="entry name" value="HAD superfamily/HAD-like"/>
    <property type="match status" value="1"/>
</dbReference>